<evidence type="ECO:0000256" key="1">
    <source>
        <dbReference type="SAM" id="MobiDB-lite"/>
    </source>
</evidence>
<dbReference type="EMBL" id="CAUYUJ010015968">
    <property type="protein sequence ID" value="CAK0860335.1"/>
    <property type="molecule type" value="Genomic_DNA"/>
</dbReference>
<accession>A0ABN9UKJ2</accession>
<comment type="caution">
    <text evidence="3">The sequence shown here is derived from an EMBL/GenBank/DDBJ whole genome shotgun (WGS) entry which is preliminary data.</text>
</comment>
<feature type="signal peptide" evidence="2">
    <location>
        <begin position="1"/>
        <end position="27"/>
    </location>
</feature>
<keyword evidence="2" id="KW-0732">Signal</keyword>
<feature type="chain" id="PRO_5047082176" evidence="2">
    <location>
        <begin position="28"/>
        <end position="237"/>
    </location>
</feature>
<evidence type="ECO:0000313" key="4">
    <source>
        <dbReference type="Proteomes" id="UP001189429"/>
    </source>
</evidence>
<gene>
    <name evidence="3" type="ORF">PCOR1329_LOCUS49335</name>
</gene>
<organism evidence="3 4">
    <name type="scientific">Prorocentrum cordatum</name>
    <dbReference type="NCBI Taxonomy" id="2364126"/>
    <lineage>
        <taxon>Eukaryota</taxon>
        <taxon>Sar</taxon>
        <taxon>Alveolata</taxon>
        <taxon>Dinophyceae</taxon>
        <taxon>Prorocentrales</taxon>
        <taxon>Prorocentraceae</taxon>
        <taxon>Prorocentrum</taxon>
    </lineage>
</organism>
<evidence type="ECO:0000313" key="3">
    <source>
        <dbReference type="EMBL" id="CAK0860335.1"/>
    </source>
</evidence>
<feature type="non-terminal residue" evidence="3">
    <location>
        <position position="1"/>
    </location>
</feature>
<feature type="region of interest" description="Disordered" evidence="1">
    <location>
        <begin position="56"/>
        <end position="81"/>
    </location>
</feature>
<dbReference type="Proteomes" id="UP001189429">
    <property type="component" value="Unassembled WGS sequence"/>
</dbReference>
<sequence>SRLSVCSLALRALRAAMFALCCQKSYSFEECIVDDREPLVPIAAARGFCHDASGSGESLSLGGGGEPGRGKRRRRPEDDAAEQARLQSLLDSFARGAVRGCPAVHVDDRGVRTEALYRIDRSLRHLTLLARDDRRLIGECPIKDIQDIYLLEDGQECFPPQVVKSVGPNERELLLMLVHGGSQERAFSFCMLEESRESRDRFLESMRVLSIYAANAPAADANRLGVPASPTGARRAR</sequence>
<keyword evidence="4" id="KW-1185">Reference proteome</keyword>
<evidence type="ECO:0000256" key="2">
    <source>
        <dbReference type="SAM" id="SignalP"/>
    </source>
</evidence>
<name>A0ABN9UKJ2_9DINO</name>
<proteinExistence type="predicted"/>
<reference evidence="3" key="1">
    <citation type="submission" date="2023-10" db="EMBL/GenBank/DDBJ databases">
        <authorList>
            <person name="Chen Y."/>
            <person name="Shah S."/>
            <person name="Dougan E. K."/>
            <person name="Thang M."/>
            <person name="Chan C."/>
        </authorList>
    </citation>
    <scope>NUCLEOTIDE SEQUENCE [LARGE SCALE GENOMIC DNA]</scope>
</reference>
<protein>
    <submittedName>
        <fullName evidence="3">Uncharacterized protein</fullName>
    </submittedName>
</protein>